<evidence type="ECO:0000313" key="1">
    <source>
        <dbReference type="EMBL" id="ETP32489.1"/>
    </source>
</evidence>
<dbReference type="EMBL" id="ANIY01003973">
    <property type="protein sequence ID" value="ETP32489.1"/>
    <property type="molecule type" value="Genomic_DNA"/>
</dbReference>
<accession>W2YE58</accession>
<reference evidence="1 2" key="1">
    <citation type="submission" date="2013-11" db="EMBL/GenBank/DDBJ databases">
        <title>The Genome Sequence of Phytophthora parasitica P10297.</title>
        <authorList>
            <consortium name="The Broad Institute Genomics Platform"/>
            <person name="Russ C."/>
            <person name="Tyler B."/>
            <person name="Panabieres F."/>
            <person name="Shan W."/>
            <person name="Tripathy S."/>
            <person name="Grunwald N."/>
            <person name="Machado M."/>
            <person name="Johnson C.S."/>
            <person name="Walker B."/>
            <person name="Young S.K."/>
            <person name="Zeng Q."/>
            <person name="Gargeya S."/>
            <person name="Fitzgerald M."/>
            <person name="Haas B."/>
            <person name="Abouelleil A."/>
            <person name="Allen A.W."/>
            <person name="Alvarado L."/>
            <person name="Arachchi H.M."/>
            <person name="Berlin A.M."/>
            <person name="Chapman S.B."/>
            <person name="Gainer-Dewar J."/>
            <person name="Goldberg J."/>
            <person name="Griggs A."/>
            <person name="Gujja S."/>
            <person name="Hansen M."/>
            <person name="Howarth C."/>
            <person name="Imamovic A."/>
            <person name="Ireland A."/>
            <person name="Larimer J."/>
            <person name="McCowan C."/>
            <person name="Murphy C."/>
            <person name="Pearson M."/>
            <person name="Poon T.W."/>
            <person name="Priest M."/>
            <person name="Roberts A."/>
            <person name="Saif S."/>
            <person name="Shea T."/>
            <person name="Sisk P."/>
            <person name="Sykes S."/>
            <person name="Wortman J."/>
            <person name="Nusbaum C."/>
            <person name="Birren B."/>
        </authorList>
    </citation>
    <scope>NUCLEOTIDE SEQUENCE [LARGE SCALE GENOMIC DNA]</scope>
    <source>
        <strain evidence="1 2">P10297</strain>
    </source>
</reference>
<organism evidence="1 2">
    <name type="scientific">Phytophthora nicotianae P10297</name>
    <dbReference type="NCBI Taxonomy" id="1317064"/>
    <lineage>
        <taxon>Eukaryota</taxon>
        <taxon>Sar</taxon>
        <taxon>Stramenopiles</taxon>
        <taxon>Oomycota</taxon>
        <taxon>Peronosporomycetes</taxon>
        <taxon>Peronosporales</taxon>
        <taxon>Peronosporaceae</taxon>
        <taxon>Phytophthora</taxon>
    </lineage>
</organism>
<sequence>MATVKPEQRSCIPGNVVSRAGDKAGPQKDTIFVLFQAPK</sequence>
<protein>
    <submittedName>
        <fullName evidence="1">Uncharacterized protein</fullName>
    </submittedName>
</protein>
<evidence type="ECO:0000313" key="2">
    <source>
        <dbReference type="Proteomes" id="UP000018948"/>
    </source>
</evidence>
<gene>
    <name evidence="1" type="ORF">F442_18822</name>
</gene>
<dbReference type="AlphaFoldDB" id="W2YE58"/>
<name>W2YE58_PHYNI</name>
<dbReference type="Proteomes" id="UP000018948">
    <property type="component" value="Unassembled WGS sequence"/>
</dbReference>
<proteinExistence type="predicted"/>
<comment type="caution">
    <text evidence="1">The sequence shown here is derived from an EMBL/GenBank/DDBJ whole genome shotgun (WGS) entry which is preliminary data.</text>
</comment>